<dbReference type="AlphaFoldDB" id="A0A8X6WSX3"/>
<evidence type="ECO:0000313" key="1">
    <source>
        <dbReference type="EMBL" id="GFY40670.1"/>
    </source>
</evidence>
<dbReference type="Proteomes" id="UP000886998">
    <property type="component" value="Unassembled WGS sequence"/>
</dbReference>
<gene>
    <name evidence="1" type="ORF">TNIN_485711</name>
</gene>
<protein>
    <submittedName>
        <fullName evidence="1">Uncharacterized protein</fullName>
    </submittedName>
</protein>
<dbReference type="EMBL" id="BMAV01002032">
    <property type="protein sequence ID" value="GFY40670.1"/>
    <property type="molecule type" value="Genomic_DNA"/>
</dbReference>
<organism evidence="1 2">
    <name type="scientific">Trichonephila inaurata madagascariensis</name>
    <dbReference type="NCBI Taxonomy" id="2747483"/>
    <lineage>
        <taxon>Eukaryota</taxon>
        <taxon>Metazoa</taxon>
        <taxon>Ecdysozoa</taxon>
        <taxon>Arthropoda</taxon>
        <taxon>Chelicerata</taxon>
        <taxon>Arachnida</taxon>
        <taxon>Araneae</taxon>
        <taxon>Araneomorphae</taxon>
        <taxon>Entelegynae</taxon>
        <taxon>Araneoidea</taxon>
        <taxon>Nephilidae</taxon>
        <taxon>Trichonephila</taxon>
        <taxon>Trichonephila inaurata</taxon>
    </lineage>
</organism>
<sequence>QDTPFKPKRRISHKTLGIAGNQQETISCSNLNPSMTSYTKRDVLSVIARLYDPLGLLGLSSQSKNLSTKIMA</sequence>
<evidence type="ECO:0000313" key="2">
    <source>
        <dbReference type="Proteomes" id="UP000886998"/>
    </source>
</evidence>
<accession>A0A8X6WSX3</accession>
<dbReference type="OrthoDB" id="8065733at2759"/>
<proteinExistence type="predicted"/>
<name>A0A8X6WSX3_9ARAC</name>
<feature type="non-terminal residue" evidence="1">
    <location>
        <position position="1"/>
    </location>
</feature>
<reference evidence="1" key="1">
    <citation type="submission" date="2020-08" db="EMBL/GenBank/DDBJ databases">
        <title>Multicomponent nature underlies the extraordinary mechanical properties of spider dragline silk.</title>
        <authorList>
            <person name="Kono N."/>
            <person name="Nakamura H."/>
            <person name="Mori M."/>
            <person name="Yoshida Y."/>
            <person name="Ohtoshi R."/>
            <person name="Malay A.D."/>
            <person name="Moran D.A.P."/>
            <person name="Tomita M."/>
            <person name="Numata K."/>
            <person name="Arakawa K."/>
        </authorList>
    </citation>
    <scope>NUCLEOTIDE SEQUENCE</scope>
</reference>
<comment type="caution">
    <text evidence="1">The sequence shown here is derived from an EMBL/GenBank/DDBJ whole genome shotgun (WGS) entry which is preliminary data.</text>
</comment>
<keyword evidence="2" id="KW-1185">Reference proteome</keyword>